<organism evidence="4 5">
    <name type="scientific">Arsenicicoccus cauae</name>
    <dbReference type="NCBI Taxonomy" id="2663847"/>
    <lineage>
        <taxon>Bacteria</taxon>
        <taxon>Bacillati</taxon>
        <taxon>Actinomycetota</taxon>
        <taxon>Actinomycetes</taxon>
        <taxon>Micrococcales</taxon>
        <taxon>Intrasporangiaceae</taxon>
        <taxon>Arsenicicoccus</taxon>
    </lineage>
</organism>
<dbReference type="Gene3D" id="3.40.50.300">
    <property type="entry name" value="P-loop containing nucleotide triphosphate hydrolases"/>
    <property type="match status" value="1"/>
</dbReference>
<gene>
    <name evidence="4" type="ORF">GGG17_15350</name>
</gene>
<dbReference type="GO" id="GO:0009898">
    <property type="term" value="C:cytoplasmic side of plasma membrane"/>
    <property type="evidence" value="ECO:0007669"/>
    <property type="project" value="TreeGrafter"/>
</dbReference>
<dbReference type="InterPro" id="IPR002586">
    <property type="entry name" value="CobQ/CobB/MinD/ParA_Nub-bd_dom"/>
</dbReference>
<sequence length="382" mass="39565">MVGRLGSRVLVGRRCVDLPDLLAAAHARLGDVALVSPRLRGLDLSAIRDLRLCSVGVLGVVDPGDEAGEALLRQLGIRAFVGPDAPAPDLYGAVVGALAVPSSTEGSDETEEATPDEVAPRGRVVVVWGPAGAPGRTTVAVNLAAELALDGREVVLVDVDTQAASVAQHLAILDEAPGIASACRAAEHGTLDVTSFARLAPEVLPRLRVLTGLPSADRWPELRAGAVERVLDVARLDCDVVVVDCASCLEDDDELSYDTVAPRRNMAALTALEVADQVVVVGAGDPVGLQRLVRGLQELAGREVEAGVVVVNRLRASAVGPRPTARIQSLLERFGGVEDPVLVPLDVERVDAALLAGTVLHDVAPDSAVRSAIASVAAAVVR</sequence>
<proteinExistence type="predicted"/>
<dbReference type="GO" id="GO:0005829">
    <property type="term" value="C:cytosol"/>
    <property type="evidence" value="ECO:0007669"/>
    <property type="project" value="TreeGrafter"/>
</dbReference>
<reference evidence="4 5" key="1">
    <citation type="submission" date="2019-11" db="EMBL/GenBank/DDBJ databases">
        <title>Whole genome sequencing identifies a novel species of the genus Arsenicicoccus isolated from human blood.</title>
        <authorList>
            <person name="Jeong J.H."/>
            <person name="Kweon O.J."/>
            <person name="Kim H.R."/>
            <person name="Kim T.-H."/>
            <person name="Ha S.-M."/>
            <person name="Lee M.-K."/>
        </authorList>
    </citation>
    <scope>NUCLEOTIDE SEQUENCE [LARGE SCALE GENOMIC DNA]</scope>
    <source>
        <strain evidence="4 5">MKL-02</strain>
    </source>
</reference>
<evidence type="ECO:0000313" key="4">
    <source>
        <dbReference type="EMBL" id="MTB73310.1"/>
    </source>
</evidence>
<dbReference type="EMBL" id="WLVL01000056">
    <property type="protein sequence ID" value="MTB73310.1"/>
    <property type="molecule type" value="Genomic_DNA"/>
</dbReference>
<dbReference type="InterPro" id="IPR027417">
    <property type="entry name" value="P-loop_NTPase"/>
</dbReference>
<dbReference type="InterPro" id="IPR050625">
    <property type="entry name" value="ParA/MinD_ATPase"/>
</dbReference>
<keyword evidence="2" id="KW-0067">ATP-binding</keyword>
<comment type="caution">
    <text evidence="4">The sequence shown here is derived from an EMBL/GenBank/DDBJ whole genome shotgun (WGS) entry which is preliminary data.</text>
</comment>
<accession>A0A6I3ITN7</accession>
<dbReference type="GO" id="GO:0016887">
    <property type="term" value="F:ATP hydrolysis activity"/>
    <property type="evidence" value="ECO:0007669"/>
    <property type="project" value="TreeGrafter"/>
</dbReference>
<evidence type="ECO:0000313" key="5">
    <source>
        <dbReference type="Proteomes" id="UP000431092"/>
    </source>
</evidence>
<dbReference type="Pfam" id="PF01656">
    <property type="entry name" value="CbiA"/>
    <property type="match status" value="1"/>
</dbReference>
<dbReference type="GO" id="GO:0051782">
    <property type="term" value="P:negative regulation of cell division"/>
    <property type="evidence" value="ECO:0007669"/>
    <property type="project" value="TreeGrafter"/>
</dbReference>
<keyword evidence="1" id="KW-0547">Nucleotide-binding</keyword>
<protein>
    <submittedName>
        <fullName evidence="4">AAA family ATPase</fullName>
    </submittedName>
</protein>
<dbReference type="AlphaFoldDB" id="A0A6I3ITN7"/>
<dbReference type="PANTHER" id="PTHR43384">
    <property type="entry name" value="SEPTUM SITE-DETERMINING PROTEIN MIND HOMOLOG, CHLOROPLASTIC-RELATED"/>
    <property type="match status" value="1"/>
</dbReference>
<dbReference type="Proteomes" id="UP000431092">
    <property type="component" value="Unassembled WGS sequence"/>
</dbReference>
<dbReference type="GO" id="GO:0005524">
    <property type="term" value="F:ATP binding"/>
    <property type="evidence" value="ECO:0007669"/>
    <property type="project" value="UniProtKB-KW"/>
</dbReference>
<name>A0A6I3ITN7_9MICO</name>
<keyword evidence="5" id="KW-1185">Reference proteome</keyword>
<feature type="domain" description="CobQ/CobB/MinD/ParA nucleotide binding" evidence="3">
    <location>
        <begin position="126"/>
        <end position="346"/>
    </location>
</feature>
<evidence type="ECO:0000259" key="3">
    <source>
        <dbReference type="Pfam" id="PF01656"/>
    </source>
</evidence>
<evidence type="ECO:0000256" key="2">
    <source>
        <dbReference type="ARBA" id="ARBA00022840"/>
    </source>
</evidence>
<dbReference type="SUPFAM" id="SSF52540">
    <property type="entry name" value="P-loop containing nucleoside triphosphate hydrolases"/>
    <property type="match status" value="1"/>
</dbReference>
<dbReference type="PANTHER" id="PTHR43384:SF6">
    <property type="entry name" value="SEPTUM SITE-DETERMINING PROTEIN MIND HOMOLOG, CHLOROPLASTIC"/>
    <property type="match status" value="1"/>
</dbReference>
<evidence type="ECO:0000256" key="1">
    <source>
        <dbReference type="ARBA" id="ARBA00022741"/>
    </source>
</evidence>